<evidence type="ECO:0000313" key="3">
    <source>
        <dbReference type="Proteomes" id="UP000261620"/>
    </source>
</evidence>
<organism evidence="2 3">
    <name type="scientific">Mola mola</name>
    <name type="common">Ocean sunfish</name>
    <name type="synonym">Tetraodon mola</name>
    <dbReference type="NCBI Taxonomy" id="94237"/>
    <lineage>
        <taxon>Eukaryota</taxon>
        <taxon>Metazoa</taxon>
        <taxon>Chordata</taxon>
        <taxon>Craniata</taxon>
        <taxon>Vertebrata</taxon>
        <taxon>Euteleostomi</taxon>
        <taxon>Actinopterygii</taxon>
        <taxon>Neopterygii</taxon>
        <taxon>Teleostei</taxon>
        <taxon>Neoteleostei</taxon>
        <taxon>Acanthomorphata</taxon>
        <taxon>Eupercaria</taxon>
        <taxon>Tetraodontiformes</taxon>
        <taxon>Molidae</taxon>
        <taxon>Mola</taxon>
    </lineage>
</organism>
<evidence type="ECO:0000256" key="1">
    <source>
        <dbReference type="SAM" id="Phobius"/>
    </source>
</evidence>
<feature type="transmembrane region" description="Helical" evidence="1">
    <location>
        <begin position="32"/>
        <end position="49"/>
    </location>
</feature>
<dbReference type="STRING" id="94237.ENSMMOP00000020758"/>
<reference evidence="2" key="1">
    <citation type="submission" date="2025-08" db="UniProtKB">
        <authorList>
            <consortium name="Ensembl"/>
        </authorList>
    </citation>
    <scope>IDENTIFICATION</scope>
</reference>
<name>A0A3Q3WRN0_MOLML</name>
<reference evidence="2" key="2">
    <citation type="submission" date="2025-09" db="UniProtKB">
        <authorList>
            <consortium name="Ensembl"/>
        </authorList>
    </citation>
    <scope>IDENTIFICATION</scope>
</reference>
<dbReference type="Gene3D" id="3.30.428.10">
    <property type="entry name" value="HIT-like"/>
    <property type="match status" value="1"/>
</dbReference>
<dbReference type="AlphaFoldDB" id="A0A3Q3WRN0"/>
<keyword evidence="1" id="KW-1133">Transmembrane helix</keyword>
<evidence type="ECO:0000313" key="2">
    <source>
        <dbReference type="Ensembl" id="ENSMMOP00000020758.1"/>
    </source>
</evidence>
<proteinExistence type="predicted"/>
<evidence type="ECO:0008006" key="4">
    <source>
        <dbReference type="Google" id="ProtNLM"/>
    </source>
</evidence>
<dbReference type="Proteomes" id="UP000261620">
    <property type="component" value="Unplaced"/>
</dbReference>
<dbReference type="PANTHER" id="PTHR12486:SF6">
    <property type="entry name" value="ADENOSINE 5'-MONOPHOSPHORAMIDASE HINT3"/>
    <property type="match status" value="1"/>
</dbReference>
<keyword evidence="1" id="KW-0472">Membrane</keyword>
<keyword evidence="3" id="KW-1185">Reference proteome</keyword>
<dbReference type="Pfam" id="PF11969">
    <property type="entry name" value="DcpS_C"/>
    <property type="match status" value="1"/>
</dbReference>
<protein>
    <recommendedName>
        <fullName evidence="4">HIT domain-containing protein</fullName>
    </recommendedName>
</protein>
<dbReference type="InterPro" id="IPR036265">
    <property type="entry name" value="HIT-like_sf"/>
</dbReference>
<dbReference type="PANTHER" id="PTHR12486">
    <property type="entry name" value="APRATAXIN-RELATED"/>
    <property type="match status" value="1"/>
</dbReference>
<dbReference type="SUPFAM" id="SSF54197">
    <property type="entry name" value="HIT-like"/>
    <property type="match status" value="1"/>
</dbReference>
<accession>A0A3Q3WRN0</accession>
<sequence>MSFDHHYGGERFLSNHTGQLLLYLNMGGEDKKGIFCFVLFFVCFFLVCFKDIYPAAPHHYLVVPIVHIGNCHSLHRGNIGLVRRMAEMGRAVLHEQGIPPYTSVPHLHLHVLAPASQISEYLIFKFIPASARFITADKVLSQLKNSGKVK</sequence>
<dbReference type="Ensembl" id="ENSMMOT00000021104.1">
    <property type="protein sequence ID" value="ENSMMOP00000020758.1"/>
    <property type="gene ID" value="ENSMMOG00000015789.1"/>
</dbReference>
<keyword evidence="1" id="KW-0812">Transmembrane</keyword>